<dbReference type="AlphaFoldDB" id="A0A0H2X5N3"/>
<evidence type="ECO:0000313" key="2">
    <source>
        <dbReference type="Proteomes" id="UP000000420"/>
    </source>
</evidence>
<sequence>MRKRPANAAGCGSLIEERCDGAGRNPRAQCCVQTVALLQGAHDNGAIAAIDCAVVALLNSACRQEKARSNARDGGGAGA</sequence>
<dbReference type="KEGG" id="xcb:XC_1283"/>
<proteinExistence type="predicted"/>
<reference evidence="1 2" key="1">
    <citation type="journal article" date="2005" name="Genome Res.">
        <title>Comparative and functional genomic analyses of the pathogenicity of phytopathogen Xanthomonas campestris pv. campestris.</title>
        <authorList>
            <person name="Qian W."/>
            <person name="Jia Y."/>
            <person name="Ren S.X."/>
            <person name="He Y.Q."/>
            <person name="Feng J.X."/>
            <person name="Lu L.F."/>
            <person name="Sun Q."/>
            <person name="Ying G."/>
            <person name="Tang D.J."/>
            <person name="Tang H."/>
            <person name="Wu W."/>
            <person name="Hao P."/>
            <person name="Wang L."/>
            <person name="Jiang B.L."/>
            <person name="Zeng S."/>
            <person name="Gu W.Y."/>
            <person name="Lu G."/>
            <person name="Rong L."/>
            <person name="Tian Y."/>
            <person name="Yao Z."/>
            <person name="Fu G."/>
            <person name="Chen B."/>
            <person name="Fang R."/>
            <person name="Qiang B."/>
            <person name="Chen Z."/>
            <person name="Zhao G.P."/>
            <person name="Tang J.L."/>
            <person name="He C."/>
        </authorList>
    </citation>
    <scope>NUCLEOTIDE SEQUENCE [LARGE SCALE GENOMIC DNA]</scope>
    <source>
        <strain evidence="1 2">8004</strain>
    </source>
</reference>
<name>A0A0H2X5N3_XANC8</name>
<accession>A0A0H2X5N3</accession>
<gene>
    <name evidence="1" type="ordered locus">XC_1283</name>
</gene>
<protein>
    <submittedName>
        <fullName evidence="1">Uncharacterized protein</fullName>
    </submittedName>
</protein>
<organism evidence="1 2">
    <name type="scientific">Xanthomonas campestris pv. campestris (strain 8004)</name>
    <dbReference type="NCBI Taxonomy" id="314565"/>
    <lineage>
        <taxon>Bacteria</taxon>
        <taxon>Pseudomonadati</taxon>
        <taxon>Pseudomonadota</taxon>
        <taxon>Gammaproteobacteria</taxon>
        <taxon>Lysobacterales</taxon>
        <taxon>Lysobacteraceae</taxon>
        <taxon>Xanthomonas</taxon>
    </lineage>
</organism>
<dbReference type="HOGENOM" id="CLU_2605193_0_0_6"/>
<evidence type="ECO:0000313" key="1">
    <source>
        <dbReference type="EMBL" id="AAY48352.1"/>
    </source>
</evidence>
<dbReference type="EMBL" id="CP000050">
    <property type="protein sequence ID" value="AAY48352.1"/>
    <property type="molecule type" value="Genomic_DNA"/>
</dbReference>
<dbReference type="Proteomes" id="UP000000420">
    <property type="component" value="Chromosome"/>
</dbReference>